<comment type="caution">
    <text evidence="4">The sequence shown here is derived from an EMBL/GenBank/DDBJ whole genome shotgun (WGS) entry which is preliminary data.</text>
</comment>
<dbReference type="Pfam" id="PF02525">
    <property type="entry name" value="Flavodoxin_2"/>
    <property type="match status" value="1"/>
</dbReference>
<dbReference type="EC" id="1.6.99.-" evidence="4"/>
<dbReference type="PANTHER" id="PTHR10204">
    <property type="entry name" value="NAD P H OXIDOREDUCTASE-RELATED"/>
    <property type="match status" value="1"/>
</dbReference>
<evidence type="ECO:0000259" key="3">
    <source>
        <dbReference type="Pfam" id="PF02525"/>
    </source>
</evidence>
<dbReference type="Gene3D" id="3.40.50.360">
    <property type="match status" value="1"/>
</dbReference>
<dbReference type="RefSeq" id="WP_257821910.1">
    <property type="nucleotide sequence ID" value="NZ_JABXYM010000001.1"/>
</dbReference>
<reference evidence="4" key="1">
    <citation type="submission" date="2020-06" db="EMBL/GenBank/DDBJ databases">
        <title>Insight into the genomes of haloalkaliphilic bacilli from Kenyan soda lakes.</title>
        <authorList>
            <person name="Mwirichia R."/>
            <person name="Villamizar G.C."/>
            <person name="Poehlein A."/>
            <person name="Mugweru J."/>
            <person name="Kipnyargis A."/>
            <person name="Kiplimo D."/>
            <person name="Orwa P."/>
            <person name="Daniel R."/>
        </authorList>
    </citation>
    <scope>NUCLEOTIDE SEQUENCE</scope>
    <source>
        <strain evidence="4">B1096_S55</strain>
    </source>
</reference>
<evidence type="ECO:0000256" key="1">
    <source>
        <dbReference type="ARBA" id="ARBA00006252"/>
    </source>
</evidence>
<keyword evidence="2 4" id="KW-0560">Oxidoreductase</keyword>
<dbReference type="SUPFAM" id="SSF52218">
    <property type="entry name" value="Flavoproteins"/>
    <property type="match status" value="1"/>
</dbReference>
<evidence type="ECO:0000313" key="5">
    <source>
        <dbReference type="Proteomes" id="UP001057753"/>
    </source>
</evidence>
<gene>
    <name evidence="4" type="ORF">HXA33_13270</name>
</gene>
<accession>A0A9Q4FYC5</accession>
<keyword evidence="5" id="KW-1185">Reference proteome</keyword>
<evidence type="ECO:0000256" key="2">
    <source>
        <dbReference type="ARBA" id="ARBA00023002"/>
    </source>
</evidence>
<protein>
    <submittedName>
        <fullName evidence="4">NAD(P)H oxidoreductase</fullName>
        <ecNumber evidence="4">1.6.99.-</ecNumber>
    </submittedName>
</protein>
<dbReference type="AlphaFoldDB" id="A0A9Q4FYC5"/>
<dbReference type="InterPro" id="IPR003680">
    <property type="entry name" value="Flavodoxin_fold"/>
</dbReference>
<dbReference type="InterPro" id="IPR051545">
    <property type="entry name" value="NAD(P)H_dehydrogenase_qn"/>
</dbReference>
<feature type="domain" description="Flavodoxin-like fold" evidence="3">
    <location>
        <begin position="1"/>
        <end position="174"/>
    </location>
</feature>
<dbReference type="PANTHER" id="PTHR10204:SF34">
    <property type="entry name" value="NAD(P)H DEHYDROGENASE [QUINONE] 1 ISOFORM 1"/>
    <property type="match status" value="1"/>
</dbReference>
<dbReference type="EMBL" id="JABXYM010000001">
    <property type="protein sequence ID" value="MCR6097515.1"/>
    <property type="molecule type" value="Genomic_DNA"/>
</dbReference>
<evidence type="ECO:0000313" key="4">
    <source>
        <dbReference type="EMBL" id="MCR6097515.1"/>
    </source>
</evidence>
<proteinExistence type="inferred from homology"/>
<dbReference type="InterPro" id="IPR029039">
    <property type="entry name" value="Flavoprotein-like_sf"/>
</dbReference>
<comment type="similarity">
    <text evidence="1">Belongs to the NAD(P)H dehydrogenase (quinone) family.</text>
</comment>
<name>A0A9Q4FYC5_SALAG</name>
<sequence length="200" mass="23472">MNVLTVVTHPRIESLTFSMADHLIKGIKDNGHHTDMLDLYRLGFNPVLGIEDEPEWTAKSQIFSAEVHEEMQRLEQYDALAFVFPLWWWSMPALMKGYIDRVWNYHFAYGARQLPHKQVLWLSLAGAPVERFEKRQYDAMIRHYFNVGLADYCGIPISKFELFYETVKPTPQHVQKWQTRSYELGNTFFTHVETTGVVSK</sequence>
<dbReference type="NCBIfam" id="NF007280">
    <property type="entry name" value="PRK09739.1"/>
    <property type="match status" value="1"/>
</dbReference>
<dbReference type="GO" id="GO:0003955">
    <property type="term" value="F:NAD(P)H dehydrogenase (quinone) activity"/>
    <property type="evidence" value="ECO:0007669"/>
    <property type="project" value="TreeGrafter"/>
</dbReference>
<organism evidence="4 5">
    <name type="scientific">Salipaludibacillus agaradhaerens</name>
    <name type="common">Bacillus agaradhaerens</name>
    <dbReference type="NCBI Taxonomy" id="76935"/>
    <lineage>
        <taxon>Bacteria</taxon>
        <taxon>Bacillati</taxon>
        <taxon>Bacillota</taxon>
        <taxon>Bacilli</taxon>
        <taxon>Bacillales</taxon>
        <taxon>Bacillaceae</taxon>
    </lineage>
</organism>
<dbReference type="GO" id="GO:0005829">
    <property type="term" value="C:cytosol"/>
    <property type="evidence" value="ECO:0007669"/>
    <property type="project" value="TreeGrafter"/>
</dbReference>
<dbReference type="Proteomes" id="UP001057753">
    <property type="component" value="Unassembled WGS sequence"/>
</dbReference>